<evidence type="ECO:0000313" key="4">
    <source>
        <dbReference type="Proteomes" id="UP000030752"/>
    </source>
</evidence>
<evidence type="ECO:0000259" key="2">
    <source>
        <dbReference type="PROSITE" id="PS50888"/>
    </source>
</evidence>
<dbReference type="VEuPathDB" id="FungiDB:HMPREF1541_08124"/>
<feature type="compositionally biased region" description="Low complexity" evidence="1">
    <location>
        <begin position="165"/>
        <end position="185"/>
    </location>
</feature>
<dbReference type="STRING" id="1220924.W2RN16"/>
<organism evidence="3 4">
    <name type="scientific">Cyphellophora europaea (strain CBS 101466)</name>
    <name type="common">Phialophora europaea</name>
    <dbReference type="NCBI Taxonomy" id="1220924"/>
    <lineage>
        <taxon>Eukaryota</taxon>
        <taxon>Fungi</taxon>
        <taxon>Dikarya</taxon>
        <taxon>Ascomycota</taxon>
        <taxon>Pezizomycotina</taxon>
        <taxon>Eurotiomycetes</taxon>
        <taxon>Chaetothyriomycetidae</taxon>
        <taxon>Chaetothyriales</taxon>
        <taxon>Cyphellophoraceae</taxon>
        <taxon>Cyphellophora</taxon>
    </lineage>
</organism>
<feature type="region of interest" description="Disordered" evidence="1">
    <location>
        <begin position="134"/>
        <end position="197"/>
    </location>
</feature>
<feature type="domain" description="BHLH" evidence="2">
    <location>
        <begin position="373"/>
        <end position="426"/>
    </location>
</feature>
<feature type="compositionally biased region" description="Polar residues" evidence="1">
    <location>
        <begin position="283"/>
        <end position="295"/>
    </location>
</feature>
<evidence type="ECO:0000313" key="3">
    <source>
        <dbReference type="EMBL" id="ETN37134.1"/>
    </source>
</evidence>
<dbReference type="GO" id="GO:0046983">
    <property type="term" value="F:protein dimerization activity"/>
    <property type="evidence" value="ECO:0007669"/>
    <property type="project" value="InterPro"/>
</dbReference>
<feature type="compositionally biased region" description="Acidic residues" evidence="1">
    <location>
        <begin position="296"/>
        <end position="308"/>
    </location>
</feature>
<feature type="compositionally biased region" description="Polar residues" evidence="1">
    <location>
        <begin position="214"/>
        <end position="232"/>
    </location>
</feature>
<dbReference type="RefSeq" id="XP_008720666.1">
    <property type="nucleotide sequence ID" value="XM_008722444.1"/>
</dbReference>
<reference evidence="3 4" key="1">
    <citation type="submission" date="2013-03" db="EMBL/GenBank/DDBJ databases">
        <title>The Genome Sequence of Phialophora europaea CBS 101466.</title>
        <authorList>
            <consortium name="The Broad Institute Genomics Platform"/>
            <person name="Cuomo C."/>
            <person name="de Hoog S."/>
            <person name="Gorbushina A."/>
            <person name="Walker B."/>
            <person name="Young S.K."/>
            <person name="Zeng Q."/>
            <person name="Gargeya S."/>
            <person name="Fitzgerald M."/>
            <person name="Haas B."/>
            <person name="Abouelleil A."/>
            <person name="Allen A.W."/>
            <person name="Alvarado L."/>
            <person name="Arachchi H.M."/>
            <person name="Berlin A.M."/>
            <person name="Chapman S.B."/>
            <person name="Gainer-Dewar J."/>
            <person name="Goldberg J."/>
            <person name="Griggs A."/>
            <person name="Gujja S."/>
            <person name="Hansen M."/>
            <person name="Howarth C."/>
            <person name="Imamovic A."/>
            <person name="Ireland A."/>
            <person name="Larimer J."/>
            <person name="McCowan C."/>
            <person name="Murphy C."/>
            <person name="Pearson M."/>
            <person name="Poon T.W."/>
            <person name="Priest M."/>
            <person name="Roberts A."/>
            <person name="Saif S."/>
            <person name="Shea T."/>
            <person name="Sisk P."/>
            <person name="Sykes S."/>
            <person name="Wortman J."/>
            <person name="Nusbaum C."/>
            <person name="Birren B."/>
        </authorList>
    </citation>
    <scope>NUCLEOTIDE SEQUENCE [LARGE SCALE GENOMIC DNA]</scope>
    <source>
        <strain evidence="3 4">CBS 101466</strain>
    </source>
</reference>
<protein>
    <recommendedName>
        <fullName evidence="2">BHLH domain-containing protein</fullName>
    </recommendedName>
</protein>
<dbReference type="AlphaFoldDB" id="W2RN16"/>
<dbReference type="Gene3D" id="4.10.280.10">
    <property type="entry name" value="Helix-loop-helix DNA-binding domain"/>
    <property type="match status" value="1"/>
</dbReference>
<dbReference type="OrthoDB" id="5778525at2759"/>
<dbReference type="EMBL" id="KB822724">
    <property type="protein sequence ID" value="ETN37134.1"/>
    <property type="molecule type" value="Genomic_DNA"/>
</dbReference>
<dbReference type="GeneID" id="19975463"/>
<dbReference type="PROSITE" id="PS50888">
    <property type="entry name" value="BHLH"/>
    <property type="match status" value="1"/>
</dbReference>
<proteinExistence type="predicted"/>
<feature type="compositionally biased region" description="Basic residues" evidence="1">
    <location>
        <begin position="324"/>
        <end position="346"/>
    </location>
</feature>
<dbReference type="InterPro" id="IPR036638">
    <property type="entry name" value="HLH_DNA-bd_sf"/>
</dbReference>
<gene>
    <name evidence="3" type="ORF">HMPREF1541_08124</name>
</gene>
<dbReference type="InParanoid" id="W2RN16"/>
<sequence length="492" mass="53192">MPQAKPRVSHDDMDHQPFGYDLSFINGIGLPQFDGYRPPPPQPPDRHLLNLSENSQLADFFTSFETTQTPLHNGHVNQSYPMEPFNHHAGFVDMPPNFVGSESILMNGNGQEVHEWQMDRFMFQNDMPHTDIHSNPGLQQPSFGPLSQPGSASAPLAPVYSTTYQQPPFQPQGQPLQTPGRGPLPNFGSDANFQANGFINVPDQANNTLQEEIWLSSNPTTRPNTQPSSPNMNRKRKSEVEHSTQRNGFVPSSHDFSSPTQAGPSLHPSRLSHVKAEPVQEPTPHSSLENNSIQDGESDADAGAESDVEYVSRPSSPPAPSSSRRVHSTKPSRSRQKGASGKKSKPISKATESRPKASRNNSQQKRQPLSLDQKKANHTSSEQRRRDATARAQARLFDLVPAVRNASQKQSTVQKLSKVVEFMPKVEAVSSAIKARLGLTGTALGSFDASGIGLSMTDATDAAAAGALAGMGAMNGTVLFDGSGGPLGRGGY</sequence>
<accession>W2RN16</accession>
<dbReference type="SUPFAM" id="SSF47459">
    <property type="entry name" value="HLH, helix-loop-helix DNA-binding domain"/>
    <property type="match status" value="1"/>
</dbReference>
<dbReference type="HOGENOM" id="CLU_549853_0_0_1"/>
<evidence type="ECO:0000256" key="1">
    <source>
        <dbReference type="SAM" id="MobiDB-lite"/>
    </source>
</evidence>
<feature type="compositionally biased region" description="Polar residues" evidence="1">
    <location>
        <begin position="358"/>
        <end position="367"/>
    </location>
</feature>
<feature type="compositionally biased region" description="Polar residues" evidence="1">
    <location>
        <begin position="254"/>
        <end position="263"/>
    </location>
</feature>
<keyword evidence="4" id="KW-1185">Reference proteome</keyword>
<dbReference type="eggNOG" id="ENOG502TG1V">
    <property type="taxonomic scope" value="Eukaryota"/>
</dbReference>
<dbReference type="InterPro" id="IPR011598">
    <property type="entry name" value="bHLH_dom"/>
</dbReference>
<name>W2RN16_CYPE1</name>
<feature type="region of interest" description="Disordered" evidence="1">
    <location>
        <begin position="214"/>
        <end position="390"/>
    </location>
</feature>
<dbReference type="Proteomes" id="UP000030752">
    <property type="component" value="Unassembled WGS sequence"/>
</dbReference>